<dbReference type="VEuPathDB" id="AmoebaDB:ACA1_261990"/>
<dbReference type="KEGG" id="acan:ACA1_261990"/>
<keyword evidence="4" id="KW-1185">Reference proteome</keyword>
<dbReference type="Proteomes" id="UP000011083">
    <property type="component" value="Unassembled WGS sequence"/>
</dbReference>
<name>L8H420_ACACF</name>
<evidence type="ECO:0000313" key="4">
    <source>
        <dbReference type="Proteomes" id="UP000011083"/>
    </source>
</evidence>
<organism evidence="3 4">
    <name type="scientific">Acanthamoeba castellanii (strain ATCC 30010 / Neff)</name>
    <dbReference type="NCBI Taxonomy" id="1257118"/>
    <lineage>
        <taxon>Eukaryota</taxon>
        <taxon>Amoebozoa</taxon>
        <taxon>Discosea</taxon>
        <taxon>Longamoebia</taxon>
        <taxon>Centramoebida</taxon>
        <taxon>Acanthamoebidae</taxon>
        <taxon>Acanthamoeba</taxon>
    </lineage>
</organism>
<dbReference type="AlphaFoldDB" id="L8H420"/>
<evidence type="ECO:0008006" key="5">
    <source>
        <dbReference type="Google" id="ProtNLM"/>
    </source>
</evidence>
<evidence type="ECO:0000256" key="2">
    <source>
        <dbReference type="SAM" id="Phobius"/>
    </source>
</evidence>
<evidence type="ECO:0000256" key="1">
    <source>
        <dbReference type="SAM" id="MobiDB-lite"/>
    </source>
</evidence>
<feature type="transmembrane region" description="Helical" evidence="2">
    <location>
        <begin position="187"/>
        <end position="207"/>
    </location>
</feature>
<feature type="compositionally biased region" description="Acidic residues" evidence="1">
    <location>
        <begin position="51"/>
        <end position="61"/>
    </location>
</feature>
<keyword evidence="2" id="KW-1133">Transmembrane helix</keyword>
<evidence type="ECO:0000313" key="3">
    <source>
        <dbReference type="EMBL" id="ELR19181.1"/>
    </source>
</evidence>
<keyword evidence="2" id="KW-0812">Transmembrane</keyword>
<protein>
    <recommendedName>
        <fullName evidence="5">Transmembrane protein</fullName>
    </recommendedName>
</protein>
<feature type="compositionally biased region" description="Pro residues" evidence="1">
    <location>
        <begin position="236"/>
        <end position="246"/>
    </location>
</feature>
<dbReference type="EMBL" id="KB007933">
    <property type="protein sequence ID" value="ELR19181.1"/>
    <property type="molecule type" value="Genomic_DNA"/>
</dbReference>
<reference evidence="3 4" key="1">
    <citation type="journal article" date="2013" name="Genome Biol.">
        <title>Genome of Acanthamoeba castellanii highlights extensive lateral gene transfer and early evolution of tyrosine kinase signaling.</title>
        <authorList>
            <person name="Clarke M."/>
            <person name="Lohan A.J."/>
            <person name="Liu B."/>
            <person name="Lagkouvardos I."/>
            <person name="Roy S."/>
            <person name="Zafar N."/>
            <person name="Bertelli C."/>
            <person name="Schilde C."/>
            <person name="Kianianmomeni A."/>
            <person name="Burglin T.R."/>
            <person name="Frech C."/>
            <person name="Turcotte B."/>
            <person name="Kopec K.O."/>
            <person name="Synnott J.M."/>
            <person name="Choo C."/>
            <person name="Paponov I."/>
            <person name="Finkler A."/>
            <person name="Soon Heng Tan C."/>
            <person name="Hutchins A.P."/>
            <person name="Weinmeier T."/>
            <person name="Rattei T."/>
            <person name="Chu J.S."/>
            <person name="Gimenez G."/>
            <person name="Irimia M."/>
            <person name="Rigden D.J."/>
            <person name="Fitzpatrick D.A."/>
            <person name="Lorenzo-Morales J."/>
            <person name="Bateman A."/>
            <person name="Chiu C.H."/>
            <person name="Tang P."/>
            <person name="Hegemann P."/>
            <person name="Fromm H."/>
            <person name="Raoult D."/>
            <person name="Greub G."/>
            <person name="Miranda-Saavedra D."/>
            <person name="Chen N."/>
            <person name="Nash P."/>
            <person name="Ginger M.L."/>
            <person name="Horn M."/>
            <person name="Schaap P."/>
            <person name="Caler L."/>
            <person name="Loftus B."/>
        </authorList>
    </citation>
    <scope>NUCLEOTIDE SEQUENCE [LARGE SCALE GENOMIC DNA]</scope>
    <source>
        <strain evidence="3 4">Neff</strain>
    </source>
</reference>
<keyword evidence="2" id="KW-0472">Membrane</keyword>
<gene>
    <name evidence="3" type="ORF">ACA1_261990</name>
</gene>
<dbReference type="GeneID" id="14920393"/>
<accession>L8H420</accession>
<feature type="region of interest" description="Disordered" evidence="1">
    <location>
        <begin position="213"/>
        <end position="246"/>
    </location>
</feature>
<dbReference type="RefSeq" id="XP_004341266.1">
    <property type="nucleotide sequence ID" value="XM_004341218.1"/>
</dbReference>
<feature type="compositionally biased region" description="Basic and acidic residues" evidence="1">
    <location>
        <begin position="1"/>
        <end position="11"/>
    </location>
</feature>
<feature type="region of interest" description="Disordered" evidence="1">
    <location>
        <begin position="1"/>
        <end position="93"/>
    </location>
</feature>
<proteinExistence type="predicted"/>
<sequence length="246" mass="26671">MEPKLLAKDDDAWGVFDDDEDGDMPPLATEEPAPTLQQSSTPMAQAWEIFDGSDEDDDDEAGPPPPLMSGNQDSTQGRAAKPPISSMTSAPTKLARDEVDLRTILRGFVEEHIHQTCSDFQDVNQPALAGPSSILAFISHKKSHNGDDGDDTMLTRARRRLVLATILVVSCSAAAAITFFFAPLWGLMLLGVPIFMGVYLCITAFTGDPEMGGWPSLRRKKNELGEKDAPLDQNQPQPPTEAPLPV</sequence>
<feature type="transmembrane region" description="Helical" evidence="2">
    <location>
        <begin position="161"/>
        <end position="181"/>
    </location>
</feature>